<keyword evidence="2" id="KW-1185">Reference proteome</keyword>
<dbReference type="AlphaFoldDB" id="S8ABE0"/>
<dbReference type="EMBL" id="AQGS01000432">
    <property type="protein sequence ID" value="EPS40270.1"/>
    <property type="molecule type" value="Genomic_DNA"/>
</dbReference>
<evidence type="ECO:0000313" key="1">
    <source>
        <dbReference type="EMBL" id="EPS40270.1"/>
    </source>
</evidence>
<evidence type="ECO:0000313" key="2">
    <source>
        <dbReference type="Proteomes" id="UP000015100"/>
    </source>
</evidence>
<dbReference type="Proteomes" id="UP000015100">
    <property type="component" value="Unassembled WGS sequence"/>
</dbReference>
<comment type="caution">
    <text evidence="1">The sequence shown here is derived from an EMBL/GenBank/DDBJ whole genome shotgun (WGS) entry which is preliminary data.</text>
</comment>
<protein>
    <submittedName>
        <fullName evidence="1">Uncharacterized protein</fullName>
    </submittedName>
</protein>
<accession>S8ABE0</accession>
<dbReference type="HOGENOM" id="CLU_921399_0_0_1"/>
<gene>
    <name evidence="1" type="ORF">H072_5926</name>
</gene>
<name>S8ABE0_DACHA</name>
<sequence length="320" mass="37272">MTDPEEVVWYSFHDEEILPWQYFAEASYLRLYPSFCIIEIWAAIEAPIQIKKVQIAQEWKELSDRSKAEYISKANDPENWEPFADQLVFDSNDYFRWYTVHRTYFGEPDDPESQNLADLAWKNLFYLLHFNPEEDTCFDKVRDLNIPSYADKSVIGDIINTQQIAQRRIVDKLDYSSMGFTLKGEMRVYGTYIIVADKDILIGGSGILKYVGLAGEDGREVERTTGPLLFANWWWKPLYSFGESIKNLQDSFGFDPDNIEANDRFRINLTNPSEEVLIDFLRRAELRGNKAAGGSFPEYTIDQAREIAKRAIMTIDNLYY</sequence>
<reference evidence="2" key="2">
    <citation type="submission" date="2013-04" db="EMBL/GenBank/DDBJ databases">
        <title>Genomic mechanisms accounting for the adaptation to parasitism in nematode-trapping fungi.</title>
        <authorList>
            <person name="Ahren D.G."/>
        </authorList>
    </citation>
    <scope>NUCLEOTIDE SEQUENCE [LARGE SCALE GENOMIC DNA]</scope>
    <source>
        <strain evidence="2">CBS 200.50</strain>
    </source>
</reference>
<organism evidence="1 2">
    <name type="scientific">Dactylellina haptotyla (strain CBS 200.50)</name>
    <name type="common">Nematode-trapping fungus</name>
    <name type="synonym">Monacrosporium haptotylum</name>
    <dbReference type="NCBI Taxonomy" id="1284197"/>
    <lineage>
        <taxon>Eukaryota</taxon>
        <taxon>Fungi</taxon>
        <taxon>Dikarya</taxon>
        <taxon>Ascomycota</taxon>
        <taxon>Pezizomycotina</taxon>
        <taxon>Orbiliomycetes</taxon>
        <taxon>Orbiliales</taxon>
        <taxon>Orbiliaceae</taxon>
        <taxon>Dactylellina</taxon>
    </lineage>
</organism>
<reference evidence="1 2" key="1">
    <citation type="journal article" date="2013" name="PLoS Genet.">
        <title>Genomic mechanisms accounting for the adaptation to parasitism in nematode-trapping fungi.</title>
        <authorList>
            <person name="Meerupati T."/>
            <person name="Andersson K.M."/>
            <person name="Friman E."/>
            <person name="Kumar D."/>
            <person name="Tunlid A."/>
            <person name="Ahren D."/>
        </authorList>
    </citation>
    <scope>NUCLEOTIDE SEQUENCE [LARGE SCALE GENOMIC DNA]</scope>
    <source>
        <strain evidence="1 2">CBS 200.50</strain>
    </source>
</reference>
<proteinExistence type="predicted"/>